<reference evidence="2 3" key="1">
    <citation type="journal article" date="2016" name="Nat. Commun.">
        <title>Thousands of microbial genomes shed light on interconnected biogeochemical processes in an aquifer system.</title>
        <authorList>
            <person name="Anantharaman K."/>
            <person name="Brown C.T."/>
            <person name="Hug L.A."/>
            <person name="Sharon I."/>
            <person name="Castelle C.J."/>
            <person name="Probst A.J."/>
            <person name="Thomas B.C."/>
            <person name="Singh A."/>
            <person name="Wilkins M.J."/>
            <person name="Karaoz U."/>
            <person name="Brodie E.L."/>
            <person name="Williams K.H."/>
            <person name="Hubbard S.S."/>
            <person name="Banfield J.F."/>
        </authorList>
    </citation>
    <scope>NUCLEOTIDE SEQUENCE [LARGE SCALE GENOMIC DNA]</scope>
</reference>
<keyword evidence="1" id="KW-1133">Transmembrane helix</keyword>
<proteinExistence type="predicted"/>
<dbReference type="AlphaFoldDB" id="A0A1F4VEA6"/>
<dbReference type="Proteomes" id="UP000176504">
    <property type="component" value="Unassembled WGS sequence"/>
</dbReference>
<evidence type="ECO:0000256" key="1">
    <source>
        <dbReference type="SAM" id="Phobius"/>
    </source>
</evidence>
<sequence length="265" mass="29706">MKGRYRSVKKTGILGDRNIRLLLFVGGLVVFAVIAALFVFEGKLGCSKLPKSGIMVSGVYPPKNLPRKIDPKEASIWQGKVLGGSRNERLERITDQMYQSSLPTFREVAQFIYQSAGDFKVSFADDLGGNIMLVAVSGKENTMVLAIARGPFDESSDIQIALTLVHELGGHLADLFALEQSYMAEGLNSSQTFERLRQLQTDYVMRDCTEARAYALETAAYRETAAYLGYDEPGFRNEALQALVGLNWDYERIRWVNLLRPKYQK</sequence>
<keyword evidence="1" id="KW-0472">Membrane</keyword>
<name>A0A1F4VEA6_UNCKA</name>
<keyword evidence="1" id="KW-0812">Transmembrane</keyword>
<organism evidence="2 3">
    <name type="scientific">candidate division WWE3 bacterium RIFCSPLOWO2_01_FULL_41_18</name>
    <dbReference type="NCBI Taxonomy" id="1802625"/>
    <lineage>
        <taxon>Bacteria</taxon>
        <taxon>Katanobacteria</taxon>
    </lineage>
</organism>
<comment type="caution">
    <text evidence="2">The sequence shown here is derived from an EMBL/GenBank/DDBJ whole genome shotgun (WGS) entry which is preliminary data.</text>
</comment>
<evidence type="ECO:0000313" key="2">
    <source>
        <dbReference type="EMBL" id="OGC55517.1"/>
    </source>
</evidence>
<evidence type="ECO:0000313" key="3">
    <source>
        <dbReference type="Proteomes" id="UP000176504"/>
    </source>
</evidence>
<protein>
    <submittedName>
        <fullName evidence="2">Uncharacterized protein</fullName>
    </submittedName>
</protein>
<dbReference type="EMBL" id="MEVI01000002">
    <property type="protein sequence ID" value="OGC55517.1"/>
    <property type="molecule type" value="Genomic_DNA"/>
</dbReference>
<feature type="transmembrane region" description="Helical" evidence="1">
    <location>
        <begin position="21"/>
        <end position="40"/>
    </location>
</feature>
<accession>A0A1F4VEA6</accession>
<gene>
    <name evidence="2" type="ORF">A3A78_00990</name>
</gene>